<reference evidence="11" key="1">
    <citation type="submission" date="2023-07" db="EMBL/GenBank/DDBJ databases">
        <title>draft genome sequence of fig (Ficus carica).</title>
        <authorList>
            <person name="Takahashi T."/>
            <person name="Nishimura K."/>
        </authorList>
    </citation>
    <scope>NUCLEOTIDE SEQUENCE</scope>
</reference>
<dbReference type="InterPro" id="IPR037377">
    <property type="entry name" value="GTE_bromo"/>
</dbReference>
<evidence type="ECO:0000256" key="7">
    <source>
        <dbReference type="PROSITE-ProRule" id="PRU00035"/>
    </source>
</evidence>
<dbReference type="AlphaFoldDB" id="A0AA88A0N3"/>
<keyword evidence="12" id="KW-1185">Reference proteome</keyword>
<feature type="region of interest" description="Disordered" evidence="9">
    <location>
        <begin position="326"/>
        <end position="376"/>
    </location>
</feature>
<feature type="compositionally biased region" description="Polar residues" evidence="9">
    <location>
        <begin position="33"/>
        <end position="42"/>
    </location>
</feature>
<dbReference type="Proteomes" id="UP001187192">
    <property type="component" value="Unassembled WGS sequence"/>
</dbReference>
<keyword evidence="3 8" id="KW-0175">Coiled coil</keyword>
<evidence type="ECO:0000256" key="6">
    <source>
        <dbReference type="ARBA" id="ARBA00023242"/>
    </source>
</evidence>
<feature type="domain" description="Bromo" evidence="10">
    <location>
        <begin position="88"/>
        <end position="160"/>
    </location>
</feature>
<evidence type="ECO:0000313" key="11">
    <source>
        <dbReference type="EMBL" id="GMN43415.1"/>
    </source>
</evidence>
<dbReference type="Pfam" id="PF00439">
    <property type="entry name" value="Bromodomain"/>
    <property type="match status" value="1"/>
</dbReference>
<dbReference type="SUPFAM" id="SSF47370">
    <property type="entry name" value="Bromodomain"/>
    <property type="match status" value="1"/>
</dbReference>
<organism evidence="11 12">
    <name type="scientific">Ficus carica</name>
    <name type="common">Common fig</name>
    <dbReference type="NCBI Taxonomy" id="3494"/>
    <lineage>
        <taxon>Eukaryota</taxon>
        <taxon>Viridiplantae</taxon>
        <taxon>Streptophyta</taxon>
        <taxon>Embryophyta</taxon>
        <taxon>Tracheophyta</taxon>
        <taxon>Spermatophyta</taxon>
        <taxon>Magnoliopsida</taxon>
        <taxon>eudicotyledons</taxon>
        <taxon>Gunneridae</taxon>
        <taxon>Pentapetalae</taxon>
        <taxon>rosids</taxon>
        <taxon>fabids</taxon>
        <taxon>Rosales</taxon>
        <taxon>Moraceae</taxon>
        <taxon>Ficeae</taxon>
        <taxon>Ficus</taxon>
    </lineage>
</organism>
<dbReference type="PANTHER" id="PTHR46136">
    <property type="entry name" value="TRANSCRIPTION FACTOR GTE8"/>
    <property type="match status" value="1"/>
</dbReference>
<comment type="caution">
    <text evidence="11">The sequence shown here is derived from an EMBL/GenBank/DDBJ whole genome shotgun (WGS) entry which is preliminary data.</text>
</comment>
<evidence type="ECO:0000256" key="4">
    <source>
        <dbReference type="ARBA" id="ARBA00023117"/>
    </source>
</evidence>
<feature type="compositionally biased region" description="Polar residues" evidence="9">
    <location>
        <begin position="341"/>
        <end position="356"/>
    </location>
</feature>
<feature type="region of interest" description="Disordered" evidence="9">
    <location>
        <begin position="566"/>
        <end position="587"/>
    </location>
</feature>
<dbReference type="GO" id="GO:0005634">
    <property type="term" value="C:nucleus"/>
    <property type="evidence" value="ECO:0007669"/>
    <property type="project" value="UniProtKB-SubCell"/>
</dbReference>
<accession>A0AA88A0N3</accession>
<proteinExistence type="predicted"/>
<evidence type="ECO:0000256" key="8">
    <source>
        <dbReference type="SAM" id="Coils"/>
    </source>
</evidence>
<keyword evidence="5" id="KW-0804">Transcription</keyword>
<dbReference type="Gene3D" id="1.20.920.10">
    <property type="entry name" value="Bromodomain-like"/>
    <property type="match status" value="1"/>
</dbReference>
<protein>
    <recommendedName>
        <fullName evidence="10">Bromo domain-containing protein</fullName>
    </recommendedName>
</protein>
<evidence type="ECO:0000313" key="12">
    <source>
        <dbReference type="Proteomes" id="UP001187192"/>
    </source>
</evidence>
<feature type="region of interest" description="Disordered" evidence="9">
    <location>
        <begin position="33"/>
        <end position="57"/>
    </location>
</feature>
<dbReference type="SMART" id="SM00297">
    <property type="entry name" value="BROMO"/>
    <property type="match status" value="1"/>
</dbReference>
<evidence type="ECO:0000256" key="5">
    <source>
        <dbReference type="ARBA" id="ARBA00023163"/>
    </source>
</evidence>
<evidence type="ECO:0000256" key="2">
    <source>
        <dbReference type="ARBA" id="ARBA00023015"/>
    </source>
</evidence>
<dbReference type="PRINTS" id="PR00503">
    <property type="entry name" value="BROMODOMAIN"/>
</dbReference>
<evidence type="ECO:0000259" key="10">
    <source>
        <dbReference type="PROSITE" id="PS50014"/>
    </source>
</evidence>
<evidence type="ECO:0000256" key="3">
    <source>
        <dbReference type="ARBA" id="ARBA00023054"/>
    </source>
</evidence>
<feature type="coiled-coil region" evidence="8">
    <location>
        <begin position="434"/>
        <end position="465"/>
    </location>
</feature>
<dbReference type="InterPro" id="IPR036427">
    <property type="entry name" value="Bromodomain-like_sf"/>
</dbReference>
<comment type="subcellular location">
    <subcellularLocation>
        <location evidence="1">Nucleus</location>
    </subcellularLocation>
</comment>
<sequence length="587" mass="64982">MIAIKTVMPEKKLKIKFTSKRIEADSGIGSCNAGQQVSQGNDYSMAKTPVPGTNKRGPEWVIAGQSEKRQKIDRSVVVQCSTILKKLMSHEAGWVFNTPVNPVALNIPDYFSIISAPMDLGTVKSKLEKNLYFGIEEFASDVRLTFSNAMLYNPPANHVHQMAKKLNQIFEMRWKVVEDKYNGEGPKVEWAKSSSGKIKKVTQMAEKFDKTGSLGNRSEPRRPVPSKVKVVSRSFEASYAEEEEHFKTARKCILKLGKNVNKGTDSSGTQSCCPVNPKGSSSPTIRRCGLCGSIACACSLSNESAHVSSSAVDLFLPGLDMSSDRSLGRDDPACSEASRLGCQSKSMSTSQISNSDPDSDGAVSALDEENACPSSHLTRVTNAASGEGRRTPPLDVQLSPQKALRAAMLKCRFADTILKAQQKTLLNHADISDPEKLKQEKERLERRQREEKARIEAEIRAAEAASRLKAETELKQQREREREAARVALDKCSRPTQMERTIEIGHNLEVLKELEILCGFTPSSYQHLTRDKGREVLMVSSCPADMRSPLEQLGLFIKDEYLQDEDDNEEEAILNGDGEEGEIFDRD</sequence>
<name>A0AA88A0N3_FICCA</name>
<dbReference type="InterPro" id="IPR001487">
    <property type="entry name" value="Bromodomain"/>
</dbReference>
<dbReference type="InterPro" id="IPR052442">
    <property type="entry name" value="Env_Response_Regulator"/>
</dbReference>
<evidence type="ECO:0000256" key="9">
    <source>
        <dbReference type="SAM" id="MobiDB-lite"/>
    </source>
</evidence>
<dbReference type="EMBL" id="BTGU01000016">
    <property type="protein sequence ID" value="GMN43415.1"/>
    <property type="molecule type" value="Genomic_DNA"/>
</dbReference>
<keyword evidence="6" id="KW-0539">Nucleus</keyword>
<gene>
    <name evidence="11" type="ORF">TIFTF001_012624</name>
</gene>
<dbReference type="PANTHER" id="PTHR46136:SF19">
    <property type="entry name" value="TRANSCRIPTION FACTOR GTE12"/>
    <property type="match status" value="1"/>
</dbReference>
<keyword evidence="4 7" id="KW-0103">Bromodomain</keyword>
<dbReference type="CDD" id="cd05506">
    <property type="entry name" value="Bromo_plant1"/>
    <property type="match status" value="1"/>
</dbReference>
<dbReference type="PROSITE" id="PS50014">
    <property type="entry name" value="BROMODOMAIN_2"/>
    <property type="match status" value="1"/>
</dbReference>
<keyword evidence="2" id="KW-0805">Transcription regulation</keyword>
<evidence type="ECO:0000256" key="1">
    <source>
        <dbReference type="ARBA" id="ARBA00004123"/>
    </source>
</evidence>